<evidence type="ECO:0000313" key="2">
    <source>
        <dbReference type="Proteomes" id="UP000295264"/>
    </source>
</evidence>
<dbReference type="EMBL" id="QWLN02001874">
    <property type="protein sequence ID" value="TEA41023.1"/>
    <property type="molecule type" value="Genomic_DNA"/>
</dbReference>
<accession>A0A484GZF8</accession>
<comment type="caution">
    <text evidence="1">The sequence shown here is derived from an EMBL/GenBank/DDBJ whole genome shotgun (WGS) entry which is preliminary data.</text>
</comment>
<organism evidence="1 2">
    <name type="scientific">Sousa chinensis</name>
    <name type="common">Indo-pacific humpbacked dolphin</name>
    <name type="synonym">Steno chinensis</name>
    <dbReference type="NCBI Taxonomy" id="103600"/>
    <lineage>
        <taxon>Eukaryota</taxon>
        <taxon>Metazoa</taxon>
        <taxon>Chordata</taxon>
        <taxon>Craniata</taxon>
        <taxon>Vertebrata</taxon>
        <taxon>Euteleostomi</taxon>
        <taxon>Mammalia</taxon>
        <taxon>Eutheria</taxon>
        <taxon>Laurasiatheria</taxon>
        <taxon>Artiodactyla</taxon>
        <taxon>Whippomorpha</taxon>
        <taxon>Cetacea</taxon>
        <taxon>Odontoceti</taxon>
        <taxon>Delphinidae</taxon>
        <taxon>Sousa</taxon>
    </lineage>
</organism>
<name>A0A484GZF8_SOUCH</name>
<keyword evidence="2" id="KW-1185">Reference proteome</keyword>
<dbReference type="Proteomes" id="UP000295264">
    <property type="component" value="Unassembled WGS sequence"/>
</dbReference>
<protein>
    <submittedName>
        <fullName evidence="1">Uncharacterized protein</fullName>
    </submittedName>
</protein>
<proteinExistence type="predicted"/>
<dbReference type="AlphaFoldDB" id="A0A484GZF8"/>
<evidence type="ECO:0000313" key="1">
    <source>
        <dbReference type="EMBL" id="TEA41023.1"/>
    </source>
</evidence>
<gene>
    <name evidence="1" type="ORF">DBR06_SOUSAS9010059</name>
</gene>
<reference evidence="1 2" key="1">
    <citation type="journal article" date="2018" name="Genomics">
        <title>Molecular footprints of inshore aquatic adaptation in Indo-Pacific humpback dolphin (Sousa chinensis).</title>
        <authorList>
            <person name="Ming Y."/>
            <person name="Jian J."/>
            <person name="Yu F."/>
            <person name="Yu X."/>
            <person name="Wang J."/>
            <person name="Liu W."/>
        </authorList>
    </citation>
    <scope>NUCLEOTIDE SEQUENCE [LARGE SCALE GENOMIC DNA]</scope>
    <source>
        <strain evidence="1">MY-2018</strain>
        <tissue evidence="1">Skin</tissue>
    </source>
</reference>
<sequence length="139" mass="15297">KPVTGSWEQTASNQLNKGKSITQILFNRTSKVWGHESMIYSHAIGALKNVGHGPSHNQITSLFLSLWDLSFSPVGLKLGTLSTDSFTIIDGYQISRDVENIFSYKEAISARTKINFTTMVAARLPKSTLLPLADVLWGS</sequence>
<feature type="non-terminal residue" evidence="1">
    <location>
        <position position="1"/>
    </location>
</feature>